<dbReference type="PRINTS" id="PR00364">
    <property type="entry name" value="DISEASERSIST"/>
</dbReference>
<keyword evidence="4" id="KW-0611">Plant defense</keyword>
<dbReference type="FunFam" id="1.10.10.10:FF:000322">
    <property type="entry name" value="Probable disease resistance protein At1g63360"/>
    <property type="match status" value="1"/>
</dbReference>
<dbReference type="GO" id="GO:0005524">
    <property type="term" value="F:ATP binding"/>
    <property type="evidence" value="ECO:0007669"/>
    <property type="project" value="UniProtKB-KW"/>
</dbReference>
<dbReference type="Pfam" id="PF25019">
    <property type="entry name" value="LRR_R13L1-DRL21"/>
    <property type="match status" value="1"/>
</dbReference>
<dbReference type="Gene3D" id="1.10.8.430">
    <property type="entry name" value="Helical domain of apoptotic protease-activating factors"/>
    <property type="match status" value="1"/>
</dbReference>
<feature type="domain" description="Disease resistance protein winged helix" evidence="9">
    <location>
        <begin position="430"/>
        <end position="498"/>
    </location>
</feature>
<dbReference type="Gene3D" id="3.40.50.300">
    <property type="entry name" value="P-loop containing nucleotide triphosphate hydrolases"/>
    <property type="match status" value="1"/>
</dbReference>
<feature type="domain" description="Disease resistance N-terminal" evidence="8">
    <location>
        <begin position="38"/>
        <end position="101"/>
    </location>
</feature>
<evidence type="ECO:0000259" key="10">
    <source>
        <dbReference type="Pfam" id="PF25019"/>
    </source>
</evidence>
<dbReference type="SUPFAM" id="SSF52047">
    <property type="entry name" value="RNI-like"/>
    <property type="match status" value="1"/>
</dbReference>
<dbReference type="OrthoDB" id="1534087at2759"/>
<dbReference type="InterPro" id="IPR042197">
    <property type="entry name" value="Apaf_helical"/>
</dbReference>
<keyword evidence="12" id="KW-1185">Reference proteome</keyword>
<evidence type="ECO:0000259" key="7">
    <source>
        <dbReference type="Pfam" id="PF00931"/>
    </source>
</evidence>
<dbReference type="InterPro" id="IPR058922">
    <property type="entry name" value="WHD_DRP"/>
</dbReference>
<protein>
    <recommendedName>
        <fullName evidence="13">Disease resistance RPP13-like protein 1</fullName>
    </recommendedName>
</protein>
<dbReference type="PANTHER" id="PTHR36766:SF51">
    <property type="entry name" value="DISEASE RESISTANCE RPP13-LIKE PROTEIN 1"/>
    <property type="match status" value="1"/>
</dbReference>
<proteinExistence type="predicted"/>
<evidence type="ECO:0000313" key="11">
    <source>
        <dbReference type="EMBL" id="KAG8493285.1"/>
    </source>
</evidence>
<feature type="domain" description="NB-ARC" evidence="7">
    <location>
        <begin position="186"/>
        <end position="345"/>
    </location>
</feature>
<keyword evidence="2" id="KW-0677">Repeat</keyword>
<evidence type="ECO:0000259" key="8">
    <source>
        <dbReference type="Pfam" id="PF18052"/>
    </source>
</evidence>
<dbReference type="GO" id="GO:0006952">
    <property type="term" value="P:defense response"/>
    <property type="evidence" value="ECO:0007669"/>
    <property type="project" value="UniProtKB-KW"/>
</dbReference>
<evidence type="ECO:0000256" key="3">
    <source>
        <dbReference type="ARBA" id="ARBA00022741"/>
    </source>
</evidence>
<dbReference type="Proteomes" id="UP000701853">
    <property type="component" value="Chromosome 5"/>
</dbReference>
<evidence type="ECO:0000256" key="4">
    <source>
        <dbReference type="ARBA" id="ARBA00022821"/>
    </source>
</evidence>
<evidence type="ECO:0008006" key="13">
    <source>
        <dbReference type="Google" id="ProtNLM"/>
    </source>
</evidence>
<feature type="region of interest" description="Disordered" evidence="6">
    <location>
        <begin position="1389"/>
        <end position="1410"/>
    </location>
</feature>
<sequence length="1410" mass="158435">MAMVGEAFLSASIEVLLDRIVSGDVLRLIQGKKLEAVLLKKLKPTLMSVKAVLDDAENKQITNPNVKSWTDELKNAVYDAEDLLDEISTEALRNKIESEYQTTPVKQVSSFFSSFNPFKDGMQSKLEEVLGRLDYLLNQTQILGLKENYKGEKAFQRTPATSLVDESDVYGRDDEKEEIMKLLDPQNLSENQIAVIPIVGMGGLGKTTLAQLIYNDPRVDKWFDRKAWVCVSEEFDAFKVTKTILEEMKCSCDGNQNLNQLQLKLKEQLSGKKYLIILDDVWNKNYFHWKELASPFTSGAKNSKIIATTRDENVAAIMRNVPTYRLDVLSDDDCWKLFAKHAFDGSSPTKHPDLMAIGEAIVKRCGGLPLAAKALGGLLRCKPDAGEWNKILHSNFWDIPNDATNILPALTLSYHYLPSHLKRCFAYCSIFPKDYEFEKEELIQLWMAEGLLEHSKDNGDLEERGNEYFKDLRLRSFFQQTKGKKSCFIMHDLMSDLAKSVTGEFICRLEGGGGGSCVITERTRHLSNVQEEYDVRQKFQSLAKAKGLRTFFNVTSSFFWRYVSNVLMHHLTVKSNLRVLSLAGYTNINNLPEDIGNLKHLRNLNLSRTKIKRLPNSVCTLYNLQALKLRGCSDLDELPKDLERLINMLYLDIKGTNLARMPEGMGKLKDLRMVTNFVLGYQTGSSINELGKLKHLRGRLSISGLKTVACAMDAKDANLKDKVDLKKLELRWGKDDDSDGDSRQDREVLEQLKPHTNLEHLVIQSYKGTRFPEWVGHSSFSNIVSLRLHDCKFCISLPPLGQLSSLKSLSISGLSGVLIVGDEFYGNGQASTKPFQSLEILSFKNMAQWEEWVYCWSDEAFPLLQELCIDNCPELTKCLPKHLPCLKKLKIEDCEKLGGLLPTAPSILVLELKKCKALQLEPLACGLRELDIRDSNMDDSVLEQILQRCTLLEKLCLWNCSKIRSLPEVRVPIMLKGFSINSCESLDYSNIFFYTSVESLDINSWKCHGLGSFPLGSLPMLKQVHIRGCEDLKFISAALEGSHHQHLNSLVIECCQNLISFQIEDGLAVTNLTRLVLFRCRSLKSLPEQMHSFPSLEFLEITECPEIERVPKEGLPSKLKEIRIESSDKLIESLIRKREWSLHKLLSLTTLYISFSEVEMECFPDEHLLPSSLETLWIIGLRNLKSLEYKGFQHLTSLSHLCIYYCTKLQSMPPNMLPHSLSYLFIYNCPNLQSMPPNMLPHSLSYLYICNCPKLQSMPPNMLPPSLSRLCIKKCPLLKEHCEKDKDTMFQIFLCEIFHSKNDFLPTNDESRRQSQIPEDLLASSACAFCAGHRPVARPPPAPPYMAAGPQKKTFSIKMGTSGGGASVVSGVGNGASVASGFGGGEGVASGVGGEKGVASGVGGGKDVAS</sequence>
<reference evidence="11 12" key="1">
    <citation type="journal article" date="2021" name="bioRxiv">
        <title>The Gossypium anomalum genome as a resource for cotton improvement and evolutionary analysis of hybrid incompatibility.</title>
        <authorList>
            <person name="Grover C.E."/>
            <person name="Yuan D."/>
            <person name="Arick M.A."/>
            <person name="Miller E.R."/>
            <person name="Hu G."/>
            <person name="Peterson D.G."/>
            <person name="Wendel J.F."/>
            <person name="Udall J.A."/>
        </authorList>
    </citation>
    <scope>NUCLEOTIDE SEQUENCE [LARGE SCALE GENOMIC DNA]</scope>
    <source>
        <strain evidence="11">JFW-Udall</strain>
        <tissue evidence="11">Leaf</tissue>
    </source>
</reference>
<dbReference type="Pfam" id="PF23559">
    <property type="entry name" value="WHD_DRP"/>
    <property type="match status" value="1"/>
</dbReference>
<evidence type="ECO:0000256" key="6">
    <source>
        <dbReference type="SAM" id="MobiDB-lite"/>
    </source>
</evidence>
<comment type="caution">
    <text evidence="11">The sequence shown here is derived from an EMBL/GenBank/DDBJ whole genome shotgun (WGS) entry which is preliminary data.</text>
</comment>
<dbReference type="Gene3D" id="1.10.10.10">
    <property type="entry name" value="Winged helix-like DNA-binding domain superfamily/Winged helix DNA-binding domain"/>
    <property type="match status" value="1"/>
</dbReference>
<keyword evidence="5" id="KW-0067">ATP-binding</keyword>
<keyword evidence="1" id="KW-0433">Leucine-rich repeat</keyword>
<dbReference type="InterPro" id="IPR041118">
    <property type="entry name" value="Rx_N"/>
</dbReference>
<dbReference type="GO" id="GO:0051707">
    <property type="term" value="P:response to other organism"/>
    <property type="evidence" value="ECO:0007669"/>
    <property type="project" value="UniProtKB-ARBA"/>
</dbReference>
<dbReference type="InterPro" id="IPR002182">
    <property type="entry name" value="NB-ARC"/>
</dbReference>
<dbReference type="Gene3D" id="1.20.5.4130">
    <property type="match status" value="1"/>
</dbReference>
<dbReference type="Pfam" id="PF00931">
    <property type="entry name" value="NB-ARC"/>
    <property type="match status" value="1"/>
</dbReference>
<name>A0A8J5ZDF8_9ROSI</name>
<evidence type="ECO:0000256" key="5">
    <source>
        <dbReference type="ARBA" id="ARBA00022840"/>
    </source>
</evidence>
<dbReference type="InterPro" id="IPR032675">
    <property type="entry name" value="LRR_dom_sf"/>
</dbReference>
<dbReference type="InterPro" id="IPR027417">
    <property type="entry name" value="P-loop_NTPase"/>
</dbReference>
<dbReference type="PANTHER" id="PTHR36766">
    <property type="entry name" value="PLANT BROAD-SPECTRUM MILDEW RESISTANCE PROTEIN RPW8"/>
    <property type="match status" value="1"/>
</dbReference>
<organism evidence="11 12">
    <name type="scientific">Gossypium anomalum</name>
    <dbReference type="NCBI Taxonomy" id="47600"/>
    <lineage>
        <taxon>Eukaryota</taxon>
        <taxon>Viridiplantae</taxon>
        <taxon>Streptophyta</taxon>
        <taxon>Embryophyta</taxon>
        <taxon>Tracheophyta</taxon>
        <taxon>Spermatophyta</taxon>
        <taxon>Magnoliopsida</taxon>
        <taxon>eudicotyledons</taxon>
        <taxon>Gunneridae</taxon>
        <taxon>Pentapetalae</taxon>
        <taxon>rosids</taxon>
        <taxon>malvids</taxon>
        <taxon>Malvales</taxon>
        <taxon>Malvaceae</taxon>
        <taxon>Malvoideae</taxon>
        <taxon>Gossypium</taxon>
    </lineage>
</organism>
<dbReference type="InterPro" id="IPR036388">
    <property type="entry name" value="WH-like_DNA-bd_sf"/>
</dbReference>
<dbReference type="InterPro" id="IPR056789">
    <property type="entry name" value="LRR_R13L1-DRL21"/>
</dbReference>
<evidence type="ECO:0000256" key="1">
    <source>
        <dbReference type="ARBA" id="ARBA00022614"/>
    </source>
</evidence>
<keyword evidence="3" id="KW-0547">Nucleotide-binding</keyword>
<dbReference type="SUPFAM" id="SSF52058">
    <property type="entry name" value="L domain-like"/>
    <property type="match status" value="2"/>
</dbReference>
<evidence type="ECO:0000256" key="2">
    <source>
        <dbReference type="ARBA" id="ARBA00022737"/>
    </source>
</evidence>
<dbReference type="FunFam" id="3.40.50.300:FF:001091">
    <property type="entry name" value="Probable disease resistance protein At1g61300"/>
    <property type="match status" value="1"/>
</dbReference>
<gene>
    <name evidence="11" type="ORF">CXB51_010829</name>
</gene>
<accession>A0A8J5ZDF8</accession>
<dbReference type="Pfam" id="PF18052">
    <property type="entry name" value="Rx_N"/>
    <property type="match status" value="1"/>
</dbReference>
<evidence type="ECO:0000313" key="12">
    <source>
        <dbReference type="Proteomes" id="UP000701853"/>
    </source>
</evidence>
<dbReference type="SUPFAM" id="SSF52540">
    <property type="entry name" value="P-loop containing nucleoside triphosphate hydrolases"/>
    <property type="match status" value="1"/>
</dbReference>
<dbReference type="EMBL" id="JAHUZN010000005">
    <property type="protein sequence ID" value="KAG8493285.1"/>
    <property type="molecule type" value="Genomic_DNA"/>
</dbReference>
<feature type="domain" description="R13L1/DRL21-like LRR repeat region" evidence="10">
    <location>
        <begin position="687"/>
        <end position="813"/>
    </location>
</feature>
<evidence type="ECO:0000259" key="9">
    <source>
        <dbReference type="Pfam" id="PF23559"/>
    </source>
</evidence>
<dbReference type="GO" id="GO:0043531">
    <property type="term" value="F:ADP binding"/>
    <property type="evidence" value="ECO:0007669"/>
    <property type="project" value="InterPro"/>
</dbReference>
<dbReference type="Gene3D" id="3.80.10.10">
    <property type="entry name" value="Ribonuclease Inhibitor"/>
    <property type="match status" value="4"/>
</dbReference>